<organism evidence="2 3">
    <name type="scientific">Nakamurella flavida</name>
    <dbReference type="NCBI Taxonomy" id="363630"/>
    <lineage>
        <taxon>Bacteria</taxon>
        <taxon>Bacillati</taxon>
        <taxon>Actinomycetota</taxon>
        <taxon>Actinomycetes</taxon>
        <taxon>Nakamurellales</taxon>
        <taxon>Nakamurellaceae</taxon>
        <taxon>Nakamurella</taxon>
    </lineage>
</organism>
<dbReference type="AlphaFoldDB" id="A0A939C341"/>
<evidence type="ECO:0000313" key="2">
    <source>
        <dbReference type="EMBL" id="MBM9477240.1"/>
    </source>
</evidence>
<dbReference type="PANTHER" id="PTHR33877">
    <property type="entry name" value="SLL1193 PROTEIN"/>
    <property type="match status" value="1"/>
</dbReference>
<dbReference type="Proteomes" id="UP000663801">
    <property type="component" value="Unassembled WGS sequence"/>
</dbReference>
<gene>
    <name evidence="2" type="ORF">JL107_12375</name>
</gene>
<dbReference type="InterPro" id="IPR003615">
    <property type="entry name" value="HNH_nuc"/>
</dbReference>
<sequence length="166" mass="18024">MTRALVVNASHEPLAIVSCRRALILVLAGKAECVAEHQRTMFRSPTCTLAVPSVVRLLRYVSVPRPAPSAVTRAGVLTRDGRRCAYCENVGETIDHVIPRSRGGQHTWENCVACCLSCNRRKGSRLVAELGWSMRVVPGPPRTGRGRVTPGTGHDPAWAPWLAHAA</sequence>
<name>A0A939C341_9ACTN</name>
<dbReference type="Pfam" id="PF14279">
    <property type="entry name" value="HNH_5"/>
    <property type="match status" value="1"/>
</dbReference>
<dbReference type="Gene3D" id="1.10.30.50">
    <property type="match status" value="1"/>
</dbReference>
<evidence type="ECO:0000259" key="1">
    <source>
        <dbReference type="SMART" id="SM00507"/>
    </source>
</evidence>
<dbReference type="SMART" id="SM00507">
    <property type="entry name" value="HNHc"/>
    <property type="match status" value="1"/>
</dbReference>
<keyword evidence="2" id="KW-0378">Hydrolase</keyword>
<protein>
    <submittedName>
        <fullName evidence="2">HNH endonuclease</fullName>
    </submittedName>
</protein>
<evidence type="ECO:0000313" key="3">
    <source>
        <dbReference type="Proteomes" id="UP000663801"/>
    </source>
</evidence>
<keyword evidence="2" id="KW-0255">Endonuclease</keyword>
<keyword evidence="3" id="KW-1185">Reference proteome</keyword>
<accession>A0A939C341</accession>
<dbReference type="InterPro" id="IPR029471">
    <property type="entry name" value="HNH_5"/>
</dbReference>
<dbReference type="EMBL" id="JAERWL010000009">
    <property type="protein sequence ID" value="MBM9477240.1"/>
    <property type="molecule type" value="Genomic_DNA"/>
</dbReference>
<dbReference type="GO" id="GO:0004519">
    <property type="term" value="F:endonuclease activity"/>
    <property type="evidence" value="ECO:0007669"/>
    <property type="project" value="UniProtKB-KW"/>
</dbReference>
<dbReference type="InterPro" id="IPR052892">
    <property type="entry name" value="NA-targeting_endonuclease"/>
</dbReference>
<comment type="caution">
    <text evidence="2">The sequence shown here is derived from an EMBL/GenBank/DDBJ whole genome shotgun (WGS) entry which is preliminary data.</text>
</comment>
<keyword evidence="2" id="KW-0540">Nuclease</keyword>
<proteinExistence type="predicted"/>
<dbReference type="PANTHER" id="PTHR33877:SF2">
    <property type="entry name" value="OS07G0170200 PROTEIN"/>
    <property type="match status" value="1"/>
</dbReference>
<dbReference type="CDD" id="cd00085">
    <property type="entry name" value="HNHc"/>
    <property type="match status" value="1"/>
</dbReference>
<feature type="domain" description="HNH nuclease" evidence="1">
    <location>
        <begin position="71"/>
        <end position="120"/>
    </location>
</feature>
<reference evidence="2" key="1">
    <citation type="submission" date="2021-01" db="EMBL/GenBank/DDBJ databases">
        <title>KCTC 19127 draft genome.</title>
        <authorList>
            <person name="An D."/>
        </authorList>
    </citation>
    <scope>NUCLEOTIDE SEQUENCE</scope>
    <source>
        <strain evidence="2">KCTC 19127</strain>
    </source>
</reference>